<evidence type="ECO:0000256" key="1">
    <source>
        <dbReference type="SAM" id="MobiDB-lite"/>
    </source>
</evidence>
<name>E9G2A5_DAPPU</name>
<reference evidence="2 3" key="1">
    <citation type="journal article" date="2011" name="Science">
        <title>The ecoresponsive genome of Daphnia pulex.</title>
        <authorList>
            <person name="Colbourne J.K."/>
            <person name="Pfrender M.E."/>
            <person name="Gilbert D."/>
            <person name="Thomas W.K."/>
            <person name="Tucker A."/>
            <person name="Oakley T.H."/>
            <person name="Tokishita S."/>
            <person name="Aerts A."/>
            <person name="Arnold G.J."/>
            <person name="Basu M.K."/>
            <person name="Bauer D.J."/>
            <person name="Caceres C.E."/>
            <person name="Carmel L."/>
            <person name="Casola C."/>
            <person name="Choi J.H."/>
            <person name="Detter J.C."/>
            <person name="Dong Q."/>
            <person name="Dusheyko S."/>
            <person name="Eads B.D."/>
            <person name="Frohlich T."/>
            <person name="Geiler-Samerotte K.A."/>
            <person name="Gerlach D."/>
            <person name="Hatcher P."/>
            <person name="Jogdeo S."/>
            <person name="Krijgsveld J."/>
            <person name="Kriventseva E.V."/>
            <person name="Kultz D."/>
            <person name="Laforsch C."/>
            <person name="Lindquist E."/>
            <person name="Lopez J."/>
            <person name="Manak J.R."/>
            <person name="Muller J."/>
            <person name="Pangilinan J."/>
            <person name="Patwardhan R.P."/>
            <person name="Pitluck S."/>
            <person name="Pritham E.J."/>
            <person name="Rechtsteiner A."/>
            <person name="Rho M."/>
            <person name="Rogozin I.B."/>
            <person name="Sakarya O."/>
            <person name="Salamov A."/>
            <person name="Schaack S."/>
            <person name="Shapiro H."/>
            <person name="Shiga Y."/>
            <person name="Skalitzky C."/>
            <person name="Smith Z."/>
            <person name="Souvorov A."/>
            <person name="Sung W."/>
            <person name="Tang Z."/>
            <person name="Tsuchiya D."/>
            <person name="Tu H."/>
            <person name="Vos H."/>
            <person name="Wang M."/>
            <person name="Wolf Y.I."/>
            <person name="Yamagata H."/>
            <person name="Yamada T."/>
            <person name="Ye Y."/>
            <person name="Shaw J.R."/>
            <person name="Andrews J."/>
            <person name="Crease T.J."/>
            <person name="Tang H."/>
            <person name="Lucas S.M."/>
            <person name="Robertson H.M."/>
            <person name="Bork P."/>
            <person name="Koonin E.V."/>
            <person name="Zdobnov E.M."/>
            <person name="Grigoriev I.V."/>
            <person name="Lynch M."/>
            <person name="Boore J.L."/>
        </authorList>
    </citation>
    <scope>NUCLEOTIDE SEQUENCE [LARGE SCALE GENOMIC DNA]</scope>
</reference>
<feature type="compositionally biased region" description="Low complexity" evidence="1">
    <location>
        <begin position="14"/>
        <end position="25"/>
    </location>
</feature>
<keyword evidence="3" id="KW-1185">Reference proteome</keyword>
<evidence type="ECO:0000313" key="2">
    <source>
        <dbReference type="EMBL" id="EFX86210.1"/>
    </source>
</evidence>
<feature type="region of interest" description="Disordered" evidence="1">
    <location>
        <begin position="79"/>
        <end position="98"/>
    </location>
</feature>
<feature type="compositionally biased region" description="Polar residues" evidence="1">
    <location>
        <begin position="81"/>
        <end position="92"/>
    </location>
</feature>
<gene>
    <name evidence="2" type="ORF">DAPPUDRAFT_236927</name>
</gene>
<dbReference type="InParanoid" id="E9G2A5"/>
<dbReference type="EMBL" id="GL732530">
    <property type="protein sequence ID" value="EFX86210.1"/>
    <property type="molecule type" value="Genomic_DNA"/>
</dbReference>
<dbReference type="Proteomes" id="UP000000305">
    <property type="component" value="Unassembled WGS sequence"/>
</dbReference>
<protein>
    <submittedName>
        <fullName evidence="2">Uncharacterized protein</fullName>
    </submittedName>
</protein>
<evidence type="ECO:0000313" key="3">
    <source>
        <dbReference type="Proteomes" id="UP000000305"/>
    </source>
</evidence>
<dbReference type="AlphaFoldDB" id="E9G2A5"/>
<feature type="region of interest" description="Disordered" evidence="1">
    <location>
        <begin position="1"/>
        <end position="48"/>
    </location>
</feature>
<dbReference type="KEGG" id="dpx:DAPPUDRAFT_236927"/>
<sequence>MDALFAGHHPLVYSKVSSQQQQQTKLGKKKKKKEMLSRSQRGKKERETPGLLLEIELEGVWIGLLATTKYTKRLTVMLGPQQPNTTTTNLSVASPVDY</sequence>
<accession>E9G2A5</accession>
<organism evidence="2 3">
    <name type="scientific">Daphnia pulex</name>
    <name type="common">Water flea</name>
    <dbReference type="NCBI Taxonomy" id="6669"/>
    <lineage>
        <taxon>Eukaryota</taxon>
        <taxon>Metazoa</taxon>
        <taxon>Ecdysozoa</taxon>
        <taxon>Arthropoda</taxon>
        <taxon>Crustacea</taxon>
        <taxon>Branchiopoda</taxon>
        <taxon>Diplostraca</taxon>
        <taxon>Cladocera</taxon>
        <taxon>Anomopoda</taxon>
        <taxon>Daphniidae</taxon>
        <taxon>Daphnia</taxon>
    </lineage>
</organism>
<dbReference type="HOGENOM" id="CLU_2335758_0_0_1"/>
<proteinExistence type="predicted"/>